<dbReference type="RefSeq" id="WP_173194318.1">
    <property type="nucleotide sequence ID" value="NZ_JABETK010000003.1"/>
</dbReference>
<dbReference type="Gene3D" id="3.10.20.30">
    <property type="match status" value="1"/>
</dbReference>
<name>A0ABV3WZC6_9HYPH</name>
<dbReference type="Pfam" id="PF00111">
    <property type="entry name" value="Fer2"/>
    <property type="match status" value="1"/>
</dbReference>
<dbReference type="InterPro" id="IPR001433">
    <property type="entry name" value="OxRdtase_FAD/NAD-bd"/>
</dbReference>
<dbReference type="SUPFAM" id="SSF54292">
    <property type="entry name" value="2Fe-2S ferredoxin-like"/>
    <property type="match status" value="1"/>
</dbReference>
<organism evidence="3 4">
    <name type="scientific">Neoaquamicrobium sediminum</name>
    <dbReference type="NCBI Taxonomy" id="1849104"/>
    <lineage>
        <taxon>Bacteria</taxon>
        <taxon>Pseudomonadati</taxon>
        <taxon>Pseudomonadota</taxon>
        <taxon>Alphaproteobacteria</taxon>
        <taxon>Hyphomicrobiales</taxon>
        <taxon>Phyllobacteriaceae</taxon>
        <taxon>Neoaquamicrobium</taxon>
    </lineage>
</organism>
<evidence type="ECO:0000313" key="3">
    <source>
        <dbReference type="EMBL" id="MEX4010038.1"/>
    </source>
</evidence>
<feature type="domain" description="2Fe-2S ferredoxin-type" evidence="1">
    <location>
        <begin position="3"/>
        <end position="93"/>
    </location>
</feature>
<dbReference type="CDD" id="cd00207">
    <property type="entry name" value="fer2"/>
    <property type="match status" value="1"/>
</dbReference>
<dbReference type="EMBL" id="JAZHFV010000008">
    <property type="protein sequence ID" value="MEX4010038.1"/>
    <property type="molecule type" value="Genomic_DNA"/>
</dbReference>
<dbReference type="InterPro" id="IPR012675">
    <property type="entry name" value="Beta-grasp_dom_sf"/>
</dbReference>
<feature type="domain" description="FAD-binding FR-type" evidence="2">
    <location>
        <begin position="101"/>
        <end position="200"/>
    </location>
</feature>
<dbReference type="Pfam" id="PF00175">
    <property type="entry name" value="NAD_binding_1"/>
    <property type="match status" value="1"/>
</dbReference>
<dbReference type="InterPro" id="IPR006058">
    <property type="entry name" value="2Fe2S_fd_BS"/>
</dbReference>
<accession>A0ABV3WZC6</accession>
<gene>
    <name evidence="3" type="ORF">V1479_22220</name>
</gene>
<dbReference type="Gene3D" id="3.40.50.80">
    <property type="entry name" value="Nucleotide-binding domain of ferredoxin-NADP reductase (FNR) module"/>
    <property type="match status" value="1"/>
</dbReference>
<dbReference type="SUPFAM" id="SSF52343">
    <property type="entry name" value="Ferredoxin reductase-like, C-terminal NADP-linked domain"/>
    <property type="match status" value="1"/>
</dbReference>
<dbReference type="PROSITE" id="PS51085">
    <property type="entry name" value="2FE2S_FER_2"/>
    <property type="match status" value="1"/>
</dbReference>
<dbReference type="InterPro" id="IPR001041">
    <property type="entry name" value="2Fe-2S_ferredoxin-type"/>
</dbReference>
<dbReference type="SUPFAM" id="SSF63380">
    <property type="entry name" value="Riboflavin synthase domain-like"/>
    <property type="match status" value="1"/>
</dbReference>
<dbReference type="InterPro" id="IPR039261">
    <property type="entry name" value="FNR_nucleotide-bd"/>
</dbReference>
<dbReference type="InterPro" id="IPR050415">
    <property type="entry name" value="MRET"/>
</dbReference>
<dbReference type="InterPro" id="IPR008333">
    <property type="entry name" value="Cbr1-like_FAD-bd_dom"/>
</dbReference>
<dbReference type="Proteomes" id="UP001559025">
    <property type="component" value="Unassembled WGS sequence"/>
</dbReference>
<protein>
    <submittedName>
        <fullName evidence="3">2Fe-2S iron-sulfur cluster-binding protein</fullName>
    </submittedName>
</protein>
<reference evidence="3 4" key="1">
    <citation type="submission" date="2024-01" db="EMBL/GenBank/DDBJ databases">
        <title>New evidence supports the origin of RcGTA from prophage.</title>
        <authorList>
            <person name="Xu Y."/>
            <person name="Liu B."/>
            <person name="Chen F."/>
        </authorList>
    </citation>
    <scope>NUCLEOTIDE SEQUENCE [LARGE SCALE GENOMIC DNA]</scope>
    <source>
        <strain evidence="3 4">CBW1107-2</strain>
    </source>
</reference>
<comment type="caution">
    <text evidence="3">The sequence shown here is derived from an EMBL/GenBank/DDBJ whole genome shotgun (WGS) entry which is preliminary data.</text>
</comment>
<dbReference type="PRINTS" id="PR00410">
    <property type="entry name" value="PHEHYDRXLASE"/>
</dbReference>
<dbReference type="PANTHER" id="PTHR47354">
    <property type="entry name" value="NADH OXIDOREDUCTASE HCR"/>
    <property type="match status" value="1"/>
</dbReference>
<dbReference type="InterPro" id="IPR036010">
    <property type="entry name" value="2Fe-2S_ferredoxin-like_sf"/>
</dbReference>
<dbReference type="PROSITE" id="PS51384">
    <property type="entry name" value="FAD_FR"/>
    <property type="match status" value="1"/>
</dbReference>
<dbReference type="InterPro" id="IPR017927">
    <property type="entry name" value="FAD-bd_FR_type"/>
</dbReference>
<dbReference type="PROSITE" id="PS00197">
    <property type="entry name" value="2FE2S_FER_1"/>
    <property type="match status" value="1"/>
</dbReference>
<keyword evidence="4" id="KW-1185">Reference proteome</keyword>
<dbReference type="PANTHER" id="PTHR47354:SF5">
    <property type="entry name" value="PROTEIN RFBI"/>
    <property type="match status" value="1"/>
</dbReference>
<dbReference type="InterPro" id="IPR017938">
    <property type="entry name" value="Riboflavin_synthase-like_b-brl"/>
</dbReference>
<evidence type="ECO:0000259" key="1">
    <source>
        <dbReference type="PROSITE" id="PS51085"/>
    </source>
</evidence>
<dbReference type="Pfam" id="PF00970">
    <property type="entry name" value="FAD_binding_6"/>
    <property type="match status" value="1"/>
</dbReference>
<dbReference type="Gene3D" id="2.40.30.10">
    <property type="entry name" value="Translation factors"/>
    <property type="match status" value="1"/>
</dbReference>
<evidence type="ECO:0000259" key="2">
    <source>
        <dbReference type="PROSITE" id="PS51384"/>
    </source>
</evidence>
<sequence length="339" mass="37030">MTRRVDILPARRKIEVPEGRTILEAALAEGIPYPHGCRSGRCGSCKSRLVSGQVDLLEHTRFALSDEEKAEGFVLACRALPKVDSRIAWLGGSAETADHPRRKLHCRVVALDDATHDIKRIRLAIEDGGPFAFTAGQYARLTLPGAPSRDYSMANKPGEQELEFHVRRVPGGETSTHIALNLKVGDTLQVDGPFGSSYLREMHTGPILCIAGGSGLAPIKSIVETALEHGMKQPIHIYVGARSERDLYLVDHFETLSRRHHNLSVSAVLSDASPQSIWRTGFVTDAVAEDLRDLDGWKAYVAGPPAMVDAAFQILSDRGLRTQDLHADVFFTPDEANAA</sequence>
<dbReference type="CDD" id="cd06187">
    <property type="entry name" value="O2ase_reductase_like"/>
    <property type="match status" value="1"/>
</dbReference>
<proteinExistence type="predicted"/>
<evidence type="ECO:0000313" key="4">
    <source>
        <dbReference type="Proteomes" id="UP001559025"/>
    </source>
</evidence>